<reference evidence="2 3" key="1">
    <citation type="submission" date="2017-03" db="EMBL/GenBank/DDBJ databases">
        <title>Sulfur activation and transportation mechanism of thermophilic Archaea Acidianus manzaensis YN-25.</title>
        <authorList>
            <person name="Ma Y."/>
            <person name="Yang Y."/>
            <person name="Xia J."/>
        </authorList>
    </citation>
    <scope>NUCLEOTIDE SEQUENCE [LARGE SCALE GENOMIC DNA]</scope>
    <source>
        <strain evidence="2 3">YN-25</strain>
    </source>
</reference>
<evidence type="ECO:0000313" key="2">
    <source>
        <dbReference type="EMBL" id="ARM76595.1"/>
    </source>
</evidence>
<gene>
    <name evidence="2" type="ORF">B6F84_11575</name>
</gene>
<dbReference type="Proteomes" id="UP000193404">
    <property type="component" value="Chromosome"/>
</dbReference>
<sequence>MKNYSADNFLDKAYDLLSKYPLCDSCLGRCFARLGYKLENKERGKAIKISLILYLDKKIKDHQLEDLSQIKDILYNIGKDYSGIHEIYFTSEEFQQRTCYLCNSEIEEIKEDFYKKALTLLKKLSEENKKEIKYVLGVKLSDQIKELEKNFVFENGLIYYESMRNEIKREVGKQLANNGYSPGIDNPDIEIVYDLDTKNIYTISKKTRILYVYNRLSRRVTLSSWYSDNSLENSINAQIMIPFTEPSEVRILDEYPIILDIDKEKIQTKGYFMKKIHEISGREISFIMSTKPIKRTYKILYYSETEQKDSERIYNNIYQKIINAENFEDLKNKLKDINGEIISIDLISSEGKHKNLETKLNL</sequence>
<keyword evidence="3" id="KW-1185">Reference proteome</keyword>
<dbReference type="STRING" id="282676.B6F84_11575"/>
<evidence type="ECO:0000313" key="3">
    <source>
        <dbReference type="Proteomes" id="UP000193404"/>
    </source>
</evidence>
<dbReference type="NCBIfam" id="NF011139">
    <property type="entry name" value="PRK14554.1-5"/>
    <property type="match status" value="1"/>
</dbReference>
<name>A0A1W6K270_9CREN</name>
<dbReference type="RefSeq" id="WP_148692386.1">
    <property type="nucleotide sequence ID" value="NZ_CP020477.1"/>
</dbReference>
<dbReference type="EMBL" id="CP020477">
    <property type="protein sequence ID" value="ARM76595.1"/>
    <property type="molecule type" value="Genomic_DNA"/>
</dbReference>
<proteinExistence type="predicted"/>
<organism evidence="2 3">
    <name type="scientific">Acidianus manzaensis</name>
    <dbReference type="NCBI Taxonomy" id="282676"/>
    <lineage>
        <taxon>Archaea</taxon>
        <taxon>Thermoproteota</taxon>
        <taxon>Thermoprotei</taxon>
        <taxon>Sulfolobales</taxon>
        <taxon>Sulfolobaceae</taxon>
        <taxon>Acidianus</taxon>
    </lineage>
</organism>
<evidence type="ECO:0000259" key="1">
    <source>
        <dbReference type="Pfam" id="PF22023"/>
    </source>
</evidence>
<accession>A0A1W6K270</accession>
<dbReference type="GeneID" id="41591574"/>
<dbReference type="AlphaFoldDB" id="A0A1W6K270"/>
<dbReference type="InterPro" id="IPR055174">
    <property type="entry name" value="Pus10_THUMP_arc"/>
</dbReference>
<feature type="domain" description="Pus10 THUMP" evidence="1">
    <location>
        <begin position="133"/>
        <end position="194"/>
    </location>
</feature>
<dbReference type="KEGG" id="aman:B6F84_11575"/>
<dbReference type="OrthoDB" id="10348at2157"/>
<protein>
    <submittedName>
        <fullName evidence="2">Pseudouridylate synthase</fullName>
    </submittedName>
</protein>
<dbReference type="Pfam" id="PF22023">
    <property type="entry name" value="Pus10_THUMP_arc"/>
    <property type="match status" value="1"/>
</dbReference>